<dbReference type="InterPro" id="IPR011051">
    <property type="entry name" value="RmlC_Cupin_sf"/>
</dbReference>
<gene>
    <name evidence="3" type="ORF">AB0I59_41015</name>
</gene>
<dbReference type="Gene3D" id="2.60.120.10">
    <property type="entry name" value="Jelly Rolls"/>
    <property type="match status" value="1"/>
</dbReference>
<dbReference type="InterPro" id="IPR003313">
    <property type="entry name" value="AraC-bd"/>
</dbReference>
<reference evidence="3 4" key="1">
    <citation type="submission" date="2024-06" db="EMBL/GenBank/DDBJ databases">
        <title>The Natural Products Discovery Center: Release of the First 8490 Sequenced Strains for Exploring Actinobacteria Biosynthetic Diversity.</title>
        <authorList>
            <person name="Kalkreuter E."/>
            <person name="Kautsar S.A."/>
            <person name="Yang D."/>
            <person name="Bader C.D."/>
            <person name="Teijaro C.N."/>
            <person name="Fluegel L."/>
            <person name="Davis C.M."/>
            <person name="Simpson J.R."/>
            <person name="Lauterbach L."/>
            <person name="Steele A.D."/>
            <person name="Gui C."/>
            <person name="Meng S."/>
            <person name="Li G."/>
            <person name="Viehrig K."/>
            <person name="Ye F."/>
            <person name="Su P."/>
            <person name="Kiefer A.F."/>
            <person name="Nichols A."/>
            <person name="Cepeda A.J."/>
            <person name="Yan W."/>
            <person name="Fan B."/>
            <person name="Jiang Y."/>
            <person name="Adhikari A."/>
            <person name="Zheng C.-J."/>
            <person name="Schuster L."/>
            <person name="Cowan T.M."/>
            <person name="Smanski M.J."/>
            <person name="Chevrette M.G."/>
            <person name="De Carvalho L.P.S."/>
            <person name="Shen B."/>
        </authorList>
    </citation>
    <scope>NUCLEOTIDE SEQUENCE [LARGE SCALE GENOMIC DNA]</scope>
    <source>
        <strain evidence="3 4">NPDC050100</strain>
    </source>
</reference>
<dbReference type="InterPro" id="IPR014710">
    <property type="entry name" value="RmlC-like_jellyroll"/>
</dbReference>
<dbReference type="RefSeq" id="WP_061256494.1">
    <property type="nucleotide sequence ID" value="NZ_JBFALK010000040.1"/>
</dbReference>
<dbReference type="Pfam" id="PF02311">
    <property type="entry name" value="AraC_binding"/>
    <property type="match status" value="1"/>
</dbReference>
<comment type="caution">
    <text evidence="3">The sequence shown here is derived from an EMBL/GenBank/DDBJ whole genome shotgun (WGS) entry which is preliminary data.</text>
</comment>
<dbReference type="SUPFAM" id="SSF51182">
    <property type="entry name" value="RmlC-like cupins"/>
    <property type="match status" value="1"/>
</dbReference>
<feature type="domain" description="AraC-type arabinose-binding/dimerisation" evidence="2">
    <location>
        <begin position="49"/>
        <end position="99"/>
    </location>
</feature>
<sequence length="124" mass="14053">MFNQHLYGTAVNWDDIPSTEIRPGVRRKVYSTDEIMLAWHELAVGMTLNPHRHDDFDQLVLIHQGRCTYYVDGVGHEMGPGSMLLVPRGAEHYIEPIEGPCVNVDVFAPPRADFRDAVWLPEGP</sequence>
<protein>
    <submittedName>
        <fullName evidence="3">AraC family ligand binding domain-containing protein</fullName>
    </submittedName>
</protein>
<name>A0ABV3GTQ0_MICGL</name>
<dbReference type="EMBL" id="JBFALK010000040">
    <property type="protein sequence ID" value="MEV0975010.1"/>
    <property type="molecule type" value="Genomic_DNA"/>
</dbReference>
<organism evidence="3 4">
    <name type="scientific">Microtetraspora glauca</name>
    <dbReference type="NCBI Taxonomy" id="1996"/>
    <lineage>
        <taxon>Bacteria</taxon>
        <taxon>Bacillati</taxon>
        <taxon>Actinomycetota</taxon>
        <taxon>Actinomycetes</taxon>
        <taxon>Streptosporangiales</taxon>
        <taxon>Streptosporangiaceae</taxon>
        <taxon>Microtetraspora</taxon>
    </lineage>
</organism>
<evidence type="ECO:0000313" key="4">
    <source>
        <dbReference type="Proteomes" id="UP001551675"/>
    </source>
</evidence>
<dbReference type="Proteomes" id="UP001551675">
    <property type="component" value="Unassembled WGS sequence"/>
</dbReference>
<evidence type="ECO:0000256" key="1">
    <source>
        <dbReference type="ARBA" id="ARBA00023125"/>
    </source>
</evidence>
<keyword evidence="4" id="KW-1185">Reference proteome</keyword>
<evidence type="ECO:0000259" key="2">
    <source>
        <dbReference type="Pfam" id="PF02311"/>
    </source>
</evidence>
<proteinExistence type="predicted"/>
<keyword evidence="1" id="KW-0238">DNA-binding</keyword>
<accession>A0ABV3GTQ0</accession>
<evidence type="ECO:0000313" key="3">
    <source>
        <dbReference type="EMBL" id="MEV0975010.1"/>
    </source>
</evidence>